<evidence type="ECO:0000256" key="4">
    <source>
        <dbReference type="ARBA" id="ARBA00022475"/>
    </source>
</evidence>
<feature type="transmembrane region" description="Helical" evidence="8">
    <location>
        <begin position="498"/>
        <end position="516"/>
    </location>
</feature>
<dbReference type="EMBL" id="CP000050">
    <property type="protein sequence ID" value="AAY48837.1"/>
    <property type="molecule type" value="Genomic_DNA"/>
</dbReference>
<name>A0A0H2X6C6_XANC8</name>
<evidence type="ECO:0000256" key="2">
    <source>
        <dbReference type="ARBA" id="ARBA00008537"/>
    </source>
</evidence>
<feature type="transmembrane region" description="Helical" evidence="8">
    <location>
        <begin position="283"/>
        <end position="304"/>
    </location>
</feature>
<dbReference type="InterPro" id="IPR020846">
    <property type="entry name" value="MFS_dom"/>
</dbReference>
<protein>
    <submittedName>
        <fullName evidence="10">Transport protein</fullName>
    </submittedName>
</protein>
<keyword evidence="6 8" id="KW-1133">Transmembrane helix</keyword>
<gene>
    <name evidence="10" type="ordered locus">XC_1774</name>
</gene>
<evidence type="ECO:0000256" key="8">
    <source>
        <dbReference type="SAM" id="Phobius"/>
    </source>
</evidence>
<feature type="transmembrane region" description="Helical" evidence="8">
    <location>
        <begin position="348"/>
        <end position="367"/>
    </location>
</feature>
<dbReference type="KEGG" id="xcb:XC_1774"/>
<keyword evidence="3" id="KW-0813">Transport</keyword>
<feature type="transmembrane region" description="Helical" evidence="8">
    <location>
        <begin position="319"/>
        <end position="336"/>
    </location>
</feature>
<dbReference type="InterPro" id="IPR036259">
    <property type="entry name" value="MFS_trans_sf"/>
</dbReference>
<keyword evidence="7 8" id="KW-0472">Membrane</keyword>
<dbReference type="Gene3D" id="1.20.1720.10">
    <property type="entry name" value="Multidrug resistance protein D"/>
    <property type="match status" value="1"/>
</dbReference>
<dbReference type="InterPro" id="IPR011701">
    <property type="entry name" value="MFS"/>
</dbReference>
<dbReference type="PROSITE" id="PS50850">
    <property type="entry name" value="MFS"/>
    <property type="match status" value="1"/>
</dbReference>
<dbReference type="Pfam" id="PF07690">
    <property type="entry name" value="MFS_1"/>
    <property type="match status" value="1"/>
</dbReference>
<sequence>MNAAAATGERAGGSAGREKAEPGAWLAVLAGTIGSFMATLDISIVNAALPTIQGEVGASGTEGTWISTAYLVAEIIMIPLTGWFVRTLGLRNFLLICAVMFTAFSVVCGLSTSLTMMIIGRVGQGLAGGALIPTALTIVATRLPPSQQTMGTALFGMTVIMGPVIGPLLGGWLTENVSWHYAFFINVPICVGLVALLLLGLKHEKGNWAGLLDADWLGIYGLTAGLGGLTVVLEEGQRERWFESSEINTLSVFALSGFLALVISQFGQRAPVIRLSLLLHRSFGAVFIMIMAVGMILFGVMYMIPQFLSVISGYNTEQAGYVLLLSGLPTVLLMPMMPKLLEVVDVRILVIAGLLCFAAACFVNLSLTADTVGMHFVAGQLLQGCGLALAMMSLNQAAISSVPPELAGDASGLFNAGRNLGGSVGLALISTFQERRMTFHTETIGSAVTANASRAQDFLAGLNAQMQGSAGGEAAIRAVAQLARLVQQQALVMTYSDLFWIFGVIVVCTIPLAFLLKPLPKGTHLAMH</sequence>
<dbReference type="HOGENOM" id="CLU_000960_28_0_6"/>
<feature type="transmembrane region" description="Helical" evidence="8">
    <location>
        <begin position="92"/>
        <end position="112"/>
    </location>
</feature>
<evidence type="ECO:0000256" key="6">
    <source>
        <dbReference type="ARBA" id="ARBA00022989"/>
    </source>
</evidence>
<dbReference type="AlphaFoldDB" id="A0A0H2X6C6"/>
<feature type="transmembrane region" description="Helical" evidence="8">
    <location>
        <begin position="211"/>
        <end position="233"/>
    </location>
</feature>
<evidence type="ECO:0000256" key="3">
    <source>
        <dbReference type="ARBA" id="ARBA00022448"/>
    </source>
</evidence>
<evidence type="ECO:0000256" key="5">
    <source>
        <dbReference type="ARBA" id="ARBA00022692"/>
    </source>
</evidence>
<evidence type="ECO:0000313" key="10">
    <source>
        <dbReference type="EMBL" id="AAY48837.1"/>
    </source>
</evidence>
<evidence type="ECO:0000313" key="11">
    <source>
        <dbReference type="Proteomes" id="UP000000420"/>
    </source>
</evidence>
<dbReference type="InterPro" id="IPR004638">
    <property type="entry name" value="EmrB-like"/>
</dbReference>
<feature type="transmembrane region" description="Helical" evidence="8">
    <location>
        <begin position="179"/>
        <end position="199"/>
    </location>
</feature>
<organism evidence="10 11">
    <name type="scientific">Xanthomonas campestris pv. campestris (strain 8004)</name>
    <dbReference type="NCBI Taxonomy" id="314565"/>
    <lineage>
        <taxon>Bacteria</taxon>
        <taxon>Pseudomonadati</taxon>
        <taxon>Pseudomonadota</taxon>
        <taxon>Gammaproteobacteria</taxon>
        <taxon>Lysobacterales</taxon>
        <taxon>Lysobacteraceae</taxon>
        <taxon>Xanthomonas</taxon>
    </lineage>
</organism>
<dbReference type="GO" id="GO:0022857">
    <property type="term" value="F:transmembrane transporter activity"/>
    <property type="evidence" value="ECO:0007669"/>
    <property type="project" value="InterPro"/>
</dbReference>
<dbReference type="GO" id="GO:0005886">
    <property type="term" value="C:plasma membrane"/>
    <property type="evidence" value="ECO:0007669"/>
    <property type="project" value="UniProtKB-SubCell"/>
</dbReference>
<evidence type="ECO:0000256" key="1">
    <source>
        <dbReference type="ARBA" id="ARBA00004651"/>
    </source>
</evidence>
<comment type="similarity">
    <text evidence="2">Belongs to the major facilitator superfamily. EmrB family.</text>
</comment>
<keyword evidence="5 8" id="KW-0812">Transmembrane</keyword>
<dbReference type="Gene3D" id="1.20.1250.20">
    <property type="entry name" value="MFS general substrate transporter like domains"/>
    <property type="match status" value="1"/>
</dbReference>
<dbReference type="SUPFAM" id="SSF103473">
    <property type="entry name" value="MFS general substrate transporter"/>
    <property type="match status" value="1"/>
</dbReference>
<dbReference type="NCBIfam" id="TIGR00711">
    <property type="entry name" value="efflux_EmrB"/>
    <property type="match status" value="1"/>
</dbReference>
<accession>A0A0H2X6C6</accession>
<comment type="subcellular location">
    <subcellularLocation>
        <location evidence="1">Cell membrane</location>
        <topology evidence="1">Multi-pass membrane protein</topology>
    </subcellularLocation>
</comment>
<feature type="transmembrane region" description="Helical" evidence="8">
    <location>
        <begin position="24"/>
        <end position="45"/>
    </location>
</feature>
<dbReference type="PANTHER" id="PTHR42718:SF9">
    <property type="entry name" value="MAJOR FACILITATOR SUPERFAMILY MULTIDRUG TRANSPORTER MFSC"/>
    <property type="match status" value="1"/>
</dbReference>
<dbReference type="CDD" id="cd17503">
    <property type="entry name" value="MFS_LmrB_MDR_like"/>
    <property type="match status" value="1"/>
</dbReference>
<keyword evidence="4" id="KW-1003">Cell membrane</keyword>
<dbReference type="PANTHER" id="PTHR42718">
    <property type="entry name" value="MAJOR FACILITATOR SUPERFAMILY MULTIDRUG TRANSPORTER MFSC"/>
    <property type="match status" value="1"/>
</dbReference>
<dbReference type="RefSeq" id="WP_011037485.1">
    <property type="nucleotide sequence ID" value="NC_007086.1"/>
</dbReference>
<dbReference type="Proteomes" id="UP000000420">
    <property type="component" value="Chromosome"/>
</dbReference>
<feature type="domain" description="Major facilitator superfamily (MFS) profile" evidence="9">
    <location>
        <begin position="27"/>
        <end position="521"/>
    </location>
</feature>
<proteinExistence type="inferred from homology"/>
<feature type="transmembrane region" description="Helical" evidence="8">
    <location>
        <begin position="152"/>
        <end position="173"/>
    </location>
</feature>
<dbReference type="PRINTS" id="PR01036">
    <property type="entry name" value="TCRTETB"/>
</dbReference>
<reference evidence="10 11" key="1">
    <citation type="journal article" date="2005" name="Genome Res.">
        <title>Comparative and functional genomic analyses of the pathogenicity of phytopathogen Xanthomonas campestris pv. campestris.</title>
        <authorList>
            <person name="Qian W."/>
            <person name="Jia Y."/>
            <person name="Ren S.X."/>
            <person name="He Y.Q."/>
            <person name="Feng J.X."/>
            <person name="Lu L.F."/>
            <person name="Sun Q."/>
            <person name="Ying G."/>
            <person name="Tang D.J."/>
            <person name="Tang H."/>
            <person name="Wu W."/>
            <person name="Hao P."/>
            <person name="Wang L."/>
            <person name="Jiang B.L."/>
            <person name="Zeng S."/>
            <person name="Gu W.Y."/>
            <person name="Lu G."/>
            <person name="Rong L."/>
            <person name="Tian Y."/>
            <person name="Yao Z."/>
            <person name="Fu G."/>
            <person name="Chen B."/>
            <person name="Fang R."/>
            <person name="Qiang B."/>
            <person name="Chen Z."/>
            <person name="Zhao G.P."/>
            <person name="Tang J.L."/>
            <person name="He C."/>
        </authorList>
    </citation>
    <scope>NUCLEOTIDE SEQUENCE [LARGE SCALE GENOMIC DNA]</scope>
    <source>
        <strain evidence="10 11">8004</strain>
    </source>
</reference>
<evidence type="ECO:0000256" key="7">
    <source>
        <dbReference type="ARBA" id="ARBA00023136"/>
    </source>
</evidence>
<feature type="transmembrane region" description="Helical" evidence="8">
    <location>
        <begin position="65"/>
        <end position="85"/>
    </location>
</feature>
<feature type="transmembrane region" description="Helical" evidence="8">
    <location>
        <begin position="245"/>
        <end position="263"/>
    </location>
</feature>
<evidence type="ECO:0000259" key="9">
    <source>
        <dbReference type="PROSITE" id="PS50850"/>
    </source>
</evidence>